<dbReference type="AlphaFoldDB" id="A0A2W4ZR42"/>
<organism evidence="2 3">
    <name type="scientific">Phormidesmis priestleyi</name>
    <dbReference type="NCBI Taxonomy" id="268141"/>
    <lineage>
        <taxon>Bacteria</taxon>
        <taxon>Bacillati</taxon>
        <taxon>Cyanobacteriota</taxon>
        <taxon>Cyanophyceae</taxon>
        <taxon>Leptolyngbyales</taxon>
        <taxon>Leptolyngbyaceae</taxon>
        <taxon>Phormidesmis</taxon>
    </lineage>
</organism>
<accession>A0A2W4ZR42</accession>
<gene>
    <name evidence="2" type="ORF">DCF15_01795</name>
</gene>
<evidence type="ECO:0000313" key="3">
    <source>
        <dbReference type="Proteomes" id="UP000249794"/>
    </source>
</evidence>
<proteinExistence type="predicted"/>
<feature type="compositionally biased region" description="Low complexity" evidence="1">
    <location>
        <begin position="170"/>
        <end position="193"/>
    </location>
</feature>
<reference evidence="3" key="1">
    <citation type="submission" date="2018-04" db="EMBL/GenBank/DDBJ databases">
        <authorList>
            <person name="Cornet L."/>
        </authorList>
    </citation>
    <scope>NUCLEOTIDE SEQUENCE [LARGE SCALE GENOMIC DNA]</scope>
</reference>
<evidence type="ECO:0000256" key="1">
    <source>
        <dbReference type="SAM" id="MobiDB-lite"/>
    </source>
</evidence>
<dbReference type="EMBL" id="QBMP01000008">
    <property type="protein sequence ID" value="PZO60705.1"/>
    <property type="molecule type" value="Genomic_DNA"/>
</dbReference>
<sequence>MGVWEPETLNANADAIADSSNAVAEPSANLAEASADIANDQPQYLSTAEATKLCDIFSIRGEIAKYAEDKSEIVVNIVQKSKSEKVKPKRPFKLLVSGQLNGRAMGYFWDLKVQRQDGQLVLIDSTQVAVVPPKKKSTNDRDPGKRRRPATSKPRSAASAPKPKPKSKSENPPAADFPAASSSAAHDSVISAAGSQKANPATASDS</sequence>
<feature type="region of interest" description="Disordered" evidence="1">
    <location>
        <begin position="130"/>
        <end position="206"/>
    </location>
</feature>
<dbReference type="Proteomes" id="UP000249794">
    <property type="component" value="Unassembled WGS sequence"/>
</dbReference>
<protein>
    <submittedName>
        <fullName evidence="2">Uncharacterized protein</fullName>
    </submittedName>
</protein>
<reference evidence="2 3" key="2">
    <citation type="submission" date="2018-06" db="EMBL/GenBank/DDBJ databases">
        <title>Metagenomic assembly of (sub)arctic Cyanobacteria and their associated microbiome from non-axenic cultures.</title>
        <authorList>
            <person name="Baurain D."/>
        </authorList>
    </citation>
    <scope>NUCLEOTIDE SEQUENCE [LARGE SCALE GENOMIC DNA]</scope>
    <source>
        <strain evidence="2">ULC027bin1</strain>
    </source>
</reference>
<evidence type="ECO:0000313" key="2">
    <source>
        <dbReference type="EMBL" id="PZO60705.1"/>
    </source>
</evidence>
<feature type="compositionally biased region" description="Low complexity" evidence="1">
    <location>
        <begin position="151"/>
        <end position="161"/>
    </location>
</feature>
<comment type="caution">
    <text evidence="2">The sequence shown here is derived from an EMBL/GenBank/DDBJ whole genome shotgun (WGS) entry which is preliminary data.</text>
</comment>
<feature type="compositionally biased region" description="Polar residues" evidence="1">
    <location>
        <begin position="194"/>
        <end position="206"/>
    </location>
</feature>
<name>A0A2W4ZR42_9CYAN</name>